<protein>
    <submittedName>
        <fullName evidence="1">Capsular polysaccharide synthesis protein</fullName>
    </submittedName>
</protein>
<dbReference type="RefSeq" id="WP_322541153.1">
    <property type="nucleotide sequence ID" value="NZ_JAOBTT010000001.1"/>
</dbReference>
<dbReference type="Proteomes" id="UP001288620">
    <property type="component" value="Unassembled WGS sequence"/>
</dbReference>
<sequence length="330" mass="37866">MNKNQLKMHLVSLGMLAQKKLMPRKTLPDYRPQAEHDITLRGRTTSSAAIPRQIWMYWESETLPAEVRLFVEKITRENPGYEVTVINNLNLKHYLPELVFAHPDMRPSHKSDVIRLELLHRYGGIWMDATLILNQPLDTLLAVNADSHYDLIGFWREESTLDLTYPVIESWFLAAPPGNAFIGHWLACFRPIVTLGSEAYFQQLKALPNYALILQGIKTPDYLVVYLAQQQALREENRYNFFLRKCEASGLLYQTLSQWRPVKLSRMLMVDRRPAVLPPLFKLTSFDRKYIATHLRYGVVNRDSLLGEVLLADRPAPRSAAPGSPLAGKA</sequence>
<dbReference type="PANTHER" id="PTHR32385">
    <property type="entry name" value="MANNOSYL PHOSPHORYLINOSITOL CERAMIDE SYNTHASE"/>
    <property type="match status" value="1"/>
</dbReference>
<keyword evidence="2" id="KW-1185">Reference proteome</keyword>
<dbReference type="InterPro" id="IPR051706">
    <property type="entry name" value="Glycosyltransferase_domain"/>
</dbReference>
<name>A0ABU5LAK2_9GAMM</name>
<dbReference type="InterPro" id="IPR008441">
    <property type="entry name" value="AfumC-like_glycosyl_Trfase"/>
</dbReference>
<dbReference type="EMBL" id="JAOBTT010000001">
    <property type="protein sequence ID" value="MDZ7276960.1"/>
    <property type="molecule type" value="Genomic_DNA"/>
</dbReference>
<comment type="caution">
    <text evidence="1">The sequence shown here is derived from an EMBL/GenBank/DDBJ whole genome shotgun (WGS) entry which is preliminary data.</text>
</comment>
<dbReference type="PANTHER" id="PTHR32385:SF15">
    <property type="entry name" value="INOSITOL PHOSPHOCERAMIDE MANNOSYLTRANSFERASE 1"/>
    <property type="match status" value="1"/>
</dbReference>
<dbReference type="Gene3D" id="3.90.550.20">
    <property type="match status" value="1"/>
</dbReference>
<dbReference type="InterPro" id="IPR029044">
    <property type="entry name" value="Nucleotide-diphossugar_trans"/>
</dbReference>
<proteinExistence type="predicted"/>
<dbReference type="Pfam" id="PF05704">
    <property type="entry name" value="Caps_synth"/>
    <property type="match status" value="1"/>
</dbReference>
<gene>
    <name evidence="1" type="ORF">N4G40_01500</name>
</gene>
<evidence type="ECO:0000313" key="2">
    <source>
        <dbReference type="Proteomes" id="UP001288620"/>
    </source>
</evidence>
<accession>A0ABU5LAK2</accession>
<organism evidence="1 2">
    <name type="scientific">Pantoea eucrina</name>
    <dbReference type="NCBI Taxonomy" id="472693"/>
    <lineage>
        <taxon>Bacteria</taxon>
        <taxon>Pseudomonadati</taxon>
        <taxon>Pseudomonadota</taxon>
        <taxon>Gammaproteobacteria</taxon>
        <taxon>Enterobacterales</taxon>
        <taxon>Erwiniaceae</taxon>
        <taxon>Pantoea</taxon>
    </lineage>
</organism>
<evidence type="ECO:0000313" key="1">
    <source>
        <dbReference type="EMBL" id="MDZ7276960.1"/>
    </source>
</evidence>
<reference evidence="2" key="1">
    <citation type="submission" date="2023-07" db="EMBL/GenBank/DDBJ databases">
        <title>Structural and functional analysis of rice phyllospheric bacteria for their antimicrobial properties and defense elicitation against blast disease.</title>
        <authorList>
            <person name="Sahu K.P."/>
            <person name="Asharani P."/>
            <person name="Kumar M."/>
            <person name="Reddy B."/>
            <person name="Kumar A."/>
        </authorList>
    </citation>
    <scope>NUCLEOTIDE SEQUENCE [LARGE SCALE GENOMIC DNA]</scope>
    <source>
        <strain evidence="2">OsEp_Plm_30P10</strain>
    </source>
</reference>
<dbReference type="SUPFAM" id="SSF53448">
    <property type="entry name" value="Nucleotide-diphospho-sugar transferases"/>
    <property type="match status" value="1"/>
</dbReference>